<dbReference type="InterPro" id="IPR019756">
    <property type="entry name" value="Pept_S26A_signal_pept_1_Ser-AS"/>
</dbReference>
<dbReference type="eggNOG" id="COG0681">
    <property type="taxonomic scope" value="Bacteria"/>
</dbReference>
<keyword evidence="6 8" id="KW-0378">Hydrolase</keyword>
<dbReference type="Gene3D" id="2.10.109.10">
    <property type="entry name" value="Umud Fragment, subunit A"/>
    <property type="match status" value="1"/>
</dbReference>
<dbReference type="InterPro" id="IPR000223">
    <property type="entry name" value="Pept_S26A_signal_pept_1"/>
</dbReference>
<evidence type="ECO:0000313" key="12">
    <source>
        <dbReference type="Proteomes" id="UP000001683"/>
    </source>
</evidence>
<evidence type="ECO:0000256" key="1">
    <source>
        <dbReference type="ARBA" id="ARBA00000677"/>
    </source>
</evidence>
<comment type="subcellular location">
    <subcellularLocation>
        <location evidence="2">Cell membrane</location>
        <topology evidence="2">Single-pass type II membrane protein</topology>
    </subcellularLocation>
    <subcellularLocation>
        <location evidence="9">Membrane</location>
        <topology evidence="9">Single-pass type II membrane protein</topology>
    </subcellularLocation>
</comment>
<organism evidence="11 12">
    <name type="scientific">Natranaerobius thermophilus (strain ATCC BAA-1301 / DSM 18059 / JW/NM-WN-LF)</name>
    <dbReference type="NCBI Taxonomy" id="457570"/>
    <lineage>
        <taxon>Bacteria</taxon>
        <taxon>Bacillati</taxon>
        <taxon>Bacillota</taxon>
        <taxon>Clostridia</taxon>
        <taxon>Natranaerobiales</taxon>
        <taxon>Natranaerobiaceae</taxon>
        <taxon>Natranaerobius</taxon>
    </lineage>
</organism>
<dbReference type="EMBL" id="CP001034">
    <property type="protein sequence ID" value="ACB84957.1"/>
    <property type="molecule type" value="Genomic_DNA"/>
</dbReference>
<keyword evidence="12" id="KW-1185">Reference proteome</keyword>
<dbReference type="HOGENOM" id="CLU_028723_5_0_9"/>
<dbReference type="PANTHER" id="PTHR43390">
    <property type="entry name" value="SIGNAL PEPTIDASE I"/>
    <property type="match status" value="1"/>
</dbReference>
<dbReference type="STRING" id="457570.Nther_1374"/>
<keyword evidence="8" id="KW-1133">Transmembrane helix</keyword>
<keyword evidence="5 8" id="KW-0645">Protease</keyword>
<dbReference type="SUPFAM" id="SSF51306">
    <property type="entry name" value="LexA/Signal peptidase"/>
    <property type="match status" value="1"/>
</dbReference>
<dbReference type="NCBIfam" id="TIGR02227">
    <property type="entry name" value="sigpep_I_bact"/>
    <property type="match status" value="1"/>
</dbReference>
<dbReference type="GO" id="GO:0009003">
    <property type="term" value="F:signal peptidase activity"/>
    <property type="evidence" value="ECO:0007669"/>
    <property type="project" value="UniProtKB-EC"/>
</dbReference>
<evidence type="ECO:0000256" key="3">
    <source>
        <dbReference type="ARBA" id="ARBA00009370"/>
    </source>
</evidence>
<evidence type="ECO:0000256" key="8">
    <source>
        <dbReference type="RuleBase" id="RU003993"/>
    </source>
</evidence>
<evidence type="ECO:0000256" key="2">
    <source>
        <dbReference type="ARBA" id="ARBA00004401"/>
    </source>
</evidence>
<dbReference type="Proteomes" id="UP000001683">
    <property type="component" value="Chromosome"/>
</dbReference>
<feature type="active site" evidence="7">
    <location>
        <position position="40"/>
    </location>
</feature>
<evidence type="ECO:0000256" key="9">
    <source>
        <dbReference type="RuleBase" id="RU362042"/>
    </source>
</evidence>
<dbReference type="InterPro" id="IPR019757">
    <property type="entry name" value="Pept_S26A_signal_pept_1_Lys-AS"/>
</dbReference>
<dbReference type="InterPro" id="IPR019533">
    <property type="entry name" value="Peptidase_S26"/>
</dbReference>
<dbReference type="FunCoup" id="B2A2P4">
    <property type="interactions" value="366"/>
</dbReference>
<dbReference type="Pfam" id="PF10502">
    <property type="entry name" value="Peptidase_S26"/>
    <property type="match status" value="1"/>
</dbReference>
<dbReference type="PROSITE" id="PS00761">
    <property type="entry name" value="SPASE_I_3"/>
    <property type="match status" value="1"/>
</dbReference>
<keyword evidence="8" id="KW-0812">Transmembrane</keyword>
<dbReference type="PRINTS" id="PR00727">
    <property type="entry name" value="LEADERPTASE"/>
</dbReference>
<comment type="similarity">
    <text evidence="3 9">Belongs to the peptidase S26 family.</text>
</comment>
<dbReference type="InterPro" id="IPR019758">
    <property type="entry name" value="Pept_S26A_signal_pept_1_CS"/>
</dbReference>
<dbReference type="EC" id="3.4.21.89" evidence="4 8"/>
<gene>
    <name evidence="11" type="ordered locus">Nther_1374</name>
</gene>
<dbReference type="AlphaFoldDB" id="B2A2P4"/>
<keyword evidence="8" id="KW-0472">Membrane</keyword>
<evidence type="ECO:0000313" key="11">
    <source>
        <dbReference type="EMBL" id="ACB84957.1"/>
    </source>
</evidence>
<dbReference type="PROSITE" id="PS00760">
    <property type="entry name" value="SPASE_I_2"/>
    <property type="match status" value="1"/>
</dbReference>
<reference evidence="11 12" key="1">
    <citation type="submission" date="2008-04" db="EMBL/GenBank/DDBJ databases">
        <title>Complete sequence of chromosome of Natranaerobius thermophilus JW/NM-WN-LF.</title>
        <authorList>
            <consortium name="US DOE Joint Genome Institute"/>
            <person name="Copeland A."/>
            <person name="Lucas S."/>
            <person name="Lapidus A."/>
            <person name="Glavina del Rio T."/>
            <person name="Dalin E."/>
            <person name="Tice H."/>
            <person name="Bruce D."/>
            <person name="Goodwin L."/>
            <person name="Pitluck S."/>
            <person name="Chertkov O."/>
            <person name="Brettin T."/>
            <person name="Detter J.C."/>
            <person name="Han C."/>
            <person name="Kuske C.R."/>
            <person name="Schmutz J."/>
            <person name="Larimer F."/>
            <person name="Land M."/>
            <person name="Hauser L."/>
            <person name="Kyrpides N."/>
            <person name="Lykidis A."/>
            <person name="Mesbah N.M."/>
            <person name="Wiegel J."/>
        </authorList>
    </citation>
    <scope>NUCLEOTIDE SEQUENCE [LARGE SCALE GENOMIC DNA]</scope>
    <source>
        <strain evidence="12">ATCC BAA-1301 / DSM 18059 / JW/NM-WN-LF</strain>
    </source>
</reference>
<accession>B2A2P4</accession>
<evidence type="ECO:0000256" key="7">
    <source>
        <dbReference type="PIRSR" id="PIRSR600223-1"/>
    </source>
</evidence>
<dbReference type="GO" id="GO:0005886">
    <property type="term" value="C:plasma membrane"/>
    <property type="evidence" value="ECO:0007669"/>
    <property type="project" value="UniProtKB-SubCell"/>
</dbReference>
<feature type="active site" evidence="7">
    <location>
        <position position="81"/>
    </location>
</feature>
<feature type="domain" description="Peptidase S26" evidence="10">
    <location>
        <begin position="10"/>
        <end position="164"/>
    </location>
</feature>
<protein>
    <recommendedName>
        <fullName evidence="4 8">Signal peptidase I</fullName>
        <ecNumber evidence="4 8">3.4.21.89</ecNumber>
    </recommendedName>
</protein>
<dbReference type="CDD" id="cd06530">
    <property type="entry name" value="S26_SPase_I"/>
    <property type="match status" value="1"/>
</dbReference>
<proteinExistence type="inferred from homology"/>
<dbReference type="PANTHER" id="PTHR43390:SF1">
    <property type="entry name" value="CHLOROPLAST PROCESSING PEPTIDASE"/>
    <property type="match status" value="1"/>
</dbReference>
<dbReference type="GO" id="GO:0004252">
    <property type="term" value="F:serine-type endopeptidase activity"/>
    <property type="evidence" value="ECO:0007669"/>
    <property type="project" value="InterPro"/>
</dbReference>
<dbReference type="InParanoid" id="B2A2P4"/>
<evidence type="ECO:0000256" key="4">
    <source>
        <dbReference type="ARBA" id="ARBA00013208"/>
    </source>
</evidence>
<dbReference type="InterPro" id="IPR036286">
    <property type="entry name" value="LexA/Signal_pep-like_sf"/>
</dbReference>
<dbReference type="KEGG" id="nth:Nther_1374"/>
<evidence type="ECO:0000256" key="5">
    <source>
        <dbReference type="ARBA" id="ARBA00022670"/>
    </source>
</evidence>
<dbReference type="GO" id="GO:0006465">
    <property type="term" value="P:signal peptide processing"/>
    <property type="evidence" value="ECO:0007669"/>
    <property type="project" value="InterPro"/>
</dbReference>
<evidence type="ECO:0000256" key="6">
    <source>
        <dbReference type="ARBA" id="ARBA00022801"/>
    </source>
</evidence>
<sequence length="172" mass="19976">MTTNKSREVFEWIKSLVVAVLLALLIRYFVVEIFLVEGQSMYPTLENSQRLIVNKFVYRFREPDREDVIVFEYSDDKDFIKRVIALPGEEIKISEGQVYIDGDPLDESEYETKKINDNYGPEAVPEDKYFVLGDNRDNSMDSRSDSVGFIHEDKIKGKAFLIFWPLDDVGSI</sequence>
<dbReference type="PROSITE" id="PS00501">
    <property type="entry name" value="SPASE_I_1"/>
    <property type="match status" value="1"/>
</dbReference>
<evidence type="ECO:0000259" key="10">
    <source>
        <dbReference type="Pfam" id="PF10502"/>
    </source>
</evidence>
<name>B2A2P4_NATTJ</name>
<reference evidence="11 12" key="2">
    <citation type="journal article" date="2011" name="J. Bacteriol.">
        <title>Complete genome sequence of the anaerobic, halophilic alkalithermophile Natranaerobius thermophilus JW/NM-WN-LF.</title>
        <authorList>
            <person name="Zhao B."/>
            <person name="Mesbah N.M."/>
            <person name="Dalin E."/>
            <person name="Goodwin L."/>
            <person name="Nolan M."/>
            <person name="Pitluck S."/>
            <person name="Chertkov O."/>
            <person name="Brettin T.S."/>
            <person name="Han J."/>
            <person name="Larimer F.W."/>
            <person name="Land M.L."/>
            <person name="Hauser L."/>
            <person name="Kyrpides N."/>
            <person name="Wiegel J."/>
        </authorList>
    </citation>
    <scope>NUCLEOTIDE SEQUENCE [LARGE SCALE GENOMIC DNA]</scope>
    <source>
        <strain evidence="12">ATCC BAA-1301 / DSM 18059 / JW/NM-WN-LF</strain>
    </source>
</reference>
<comment type="catalytic activity">
    <reaction evidence="1 8">
        <text>Cleavage of hydrophobic, N-terminal signal or leader sequences from secreted and periplasmic proteins.</text>
        <dbReference type="EC" id="3.4.21.89"/>
    </reaction>
</comment>
<feature type="transmembrane region" description="Helical" evidence="8">
    <location>
        <begin position="12"/>
        <end position="30"/>
    </location>
</feature>